<accession>A0ABC9DC89</accession>
<evidence type="ECO:0000313" key="2">
    <source>
        <dbReference type="EMBL" id="CAL5035873.1"/>
    </source>
</evidence>
<name>A0ABC9DC89_9POAL</name>
<keyword evidence="1" id="KW-0732">Signal</keyword>
<dbReference type="AlphaFoldDB" id="A0ABC9DC89"/>
<protein>
    <submittedName>
        <fullName evidence="2">Uncharacterized protein</fullName>
    </submittedName>
</protein>
<feature type="chain" id="PRO_5044815552" evidence="1">
    <location>
        <begin position="27"/>
        <end position="92"/>
    </location>
</feature>
<proteinExistence type="predicted"/>
<dbReference type="EMBL" id="OZ075142">
    <property type="protein sequence ID" value="CAL5035873.1"/>
    <property type="molecule type" value="Genomic_DNA"/>
</dbReference>
<reference evidence="2" key="1">
    <citation type="submission" date="2024-10" db="EMBL/GenBank/DDBJ databases">
        <authorList>
            <person name="Ryan C."/>
        </authorList>
    </citation>
    <scope>NUCLEOTIDE SEQUENCE [LARGE SCALE GENOMIC DNA]</scope>
</reference>
<evidence type="ECO:0000256" key="1">
    <source>
        <dbReference type="SAM" id="SignalP"/>
    </source>
</evidence>
<keyword evidence="3" id="KW-1185">Reference proteome</keyword>
<gene>
    <name evidence="2" type="ORF">URODEC1_LOCUS83687</name>
</gene>
<sequence length="92" mass="10137">MASSAANKKLQMVAVLCLAFVMAAVAADVKHKCVPPNSDDWTCVTSLRRRTREKNQGRKLLFPDCCKQEQFGCACVLGNALREANLLDIQKP</sequence>
<dbReference type="Proteomes" id="UP001497457">
    <property type="component" value="Chromosome 32b"/>
</dbReference>
<feature type="signal peptide" evidence="1">
    <location>
        <begin position="1"/>
        <end position="26"/>
    </location>
</feature>
<evidence type="ECO:0000313" key="3">
    <source>
        <dbReference type="Proteomes" id="UP001497457"/>
    </source>
</evidence>
<organism evidence="2 3">
    <name type="scientific">Urochloa decumbens</name>
    <dbReference type="NCBI Taxonomy" id="240449"/>
    <lineage>
        <taxon>Eukaryota</taxon>
        <taxon>Viridiplantae</taxon>
        <taxon>Streptophyta</taxon>
        <taxon>Embryophyta</taxon>
        <taxon>Tracheophyta</taxon>
        <taxon>Spermatophyta</taxon>
        <taxon>Magnoliopsida</taxon>
        <taxon>Liliopsida</taxon>
        <taxon>Poales</taxon>
        <taxon>Poaceae</taxon>
        <taxon>PACMAD clade</taxon>
        <taxon>Panicoideae</taxon>
        <taxon>Panicodae</taxon>
        <taxon>Paniceae</taxon>
        <taxon>Melinidinae</taxon>
        <taxon>Urochloa</taxon>
    </lineage>
</organism>